<evidence type="ECO:0000256" key="2">
    <source>
        <dbReference type="SAM" id="SignalP"/>
    </source>
</evidence>
<dbReference type="InterPro" id="IPR013517">
    <property type="entry name" value="FG-GAP"/>
</dbReference>
<dbReference type="PANTHER" id="PTHR16026">
    <property type="entry name" value="CARTILAGE ACIDIC PROTEIN 1"/>
    <property type="match status" value="1"/>
</dbReference>
<dbReference type="Pfam" id="PF13517">
    <property type="entry name" value="FG-GAP_3"/>
    <property type="match status" value="1"/>
</dbReference>
<feature type="chain" id="PRO_5015138297" description="ASPIC/UnbV domain-containing protein" evidence="2">
    <location>
        <begin position="16"/>
        <end position="176"/>
    </location>
</feature>
<dbReference type="GO" id="GO:0007413">
    <property type="term" value="P:axonal fasciculation"/>
    <property type="evidence" value="ECO:0007669"/>
    <property type="project" value="TreeGrafter"/>
</dbReference>
<evidence type="ECO:0008006" key="5">
    <source>
        <dbReference type="Google" id="ProtNLM"/>
    </source>
</evidence>
<proteinExistence type="predicted"/>
<dbReference type="Gene3D" id="2.130.10.130">
    <property type="entry name" value="Integrin alpha, N-terminal"/>
    <property type="match status" value="1"/>
</dbReference>
<gene>
    <name evidence="3" type="ORF">CIB84_014293</name>
</gene>
<feature type="signal peptide" evidence="2">
    <location>
        <begin position="1"/>
        <end position="15"/>
    </location>
</feature>
<evidence type="ECO:0000313" key="4">
    <source>
        <dbReference type="Proteomes" id="UP000237246"/>
    </source>
</evidence>
<dbReference type="InterPro" id="IPR027039">
    <property type="entry name" value="Crtac1"/>
</dbReference>
<sequence>MLALCLLSLAWLSEGSQRSEPMFTAVTHRLLPPDYDSNPTQLNYGVAVTDLDADGSFEIVVAGYNGPNLVLKYDKARGRLVNVAEDERSSPYYALRDRSGNAIGVTACDIDGDGREEIYFLNTNNAFSGMATYTDKLFKLRNGRWEDLLSDEVNRDVASRFAGRSVACVDRTVSGQ</sequence>
<evidence type="ECO:0000313" key="3">
    <source>
        <dbReference type="EMBL" id="POI21959.1"/>
    </source>
</evidence>
<dbReference type="InterPro" id="IPR028994">
    <property type="entry name" value="Integrin_alpha_N"/>
</dbReference>
<evidence type="ECO:0000256" key="1">
    <source>
        <dbReference type="ARBA" id="ARBA00022729"/>
    </source>
</evidence>
<name>A0A2P4SCX7_BAMTH</name>
<accession>A0A2P4SCX7</accession>
<dbReference type="Proteomes" id="UP000237246">
    <property type="component" value="Unassembled WGS sequence"/>
</dbReference>
<dbReference type="EMBL" id="PPHD01063169">
    <property type="protein sequence ID" value="POI21959.1"/>
    <property type="molecule type" value="Genomic_DNA"/>
</dbReference>
<feature type="non-terminal residue" evidence="3">
    <location>
        <position position="176"/>
    </location>
</feature>
<dbReference type="OrthoDB" id="10022113at2759"/>
<dbReference type="AlphaFoldDB" id="A0A2P4SCX7"/>
<organism evidence="3 4">
    <name type="scientific">Bambusicola thoracicus</name>
    <name type="common">Chinese bamboo-partridge</name>
    <name type="synonym">Perdix thoracica</name>
    <dbReference type="NCBI Taxonomy" id="9083"/>
    <lineage>
        <taxon>Eukaryota</taxon>
        <taxon>Metazoa</taxon>
        <taxon>Chordata</taxon>
        <taxon>Craniata</taxon>
        <taxon>Vertebrata</taxon>
        <taxon>Euteleostomi</taxon>
        <taxon>Archelosauria</taxon>
        <taxon>Archosauria</taxon>
        <taxon>Dinosauria</taxon>
        <taxon>Saurischia</taxon>
        <taxon>Theropoda</taxon>
        <taxon>Coelurosauria</taxon>
        <taxon>Aves</taxon>
        <taxon>Neognathae</taxon>
        <taxon>Galloanserae</taxon>
        <taxon>Galliformes</taxon>
        <taxon>Phasianidae</taxon>
        <taxon>Perdicinae</taxon>
        <taxon>Bambusicola</taxon>
    </lineage>
</organism>
<dbReference type="SUPFAM" id="SSF69318">
    <property type="entry name" value="Integrin alpha N-terminal domain"/>
    <property type="match status" value="1"/>
</dbReference>
<comment type="caution">
    <text evidence="3">The sequence shown here is derived from an EMBL/GenBank/DDBJ whole genome shotgun (WGS) entry which is preliminary data.</text>
</comment>
<keyword evidence="4" id="KW-1185">Reference proteome</keyword>
<keyword evidence="1 2" id="KW-0732">Signal</keyword>
<reference evidence="3 4" key="1">
    <citation type="submission" date="2018-01" db="EMBL/GenBank/DDBJ databases">
        <title>Comparison of the Chinese Bamboo Partridge and Red Junglefowl genome sequences highlights the importance of demography in genome evolution.</title>
        <authorList>
            <person name="Tiley G.P."/>
            <person name="Kimball R.T."/>
            <person name="Braun E.L."/>
            <person name="Burleigh J.G."/>
        </authorList>
    </citation>
    <scope>NUCLEOTIDE SEQUENCE [LARGE SCALE GENOMIC DNA]</scope>
    <source>
        <strain evidence="3">RTK389</strain>
        <tissue evidence="3">Blood</tissue>
    </source>
</reference>
<dbReference type="PANTHER" id="PTHR16026:SF0">
    <property type="entry name" value="CARTILAGE ACIDIC PROTEIN 1"/>
    <property type="match status" value="1"/>
</dbReference>
<protein>
    <recommendedName>
        <fullName evidence="5">ASPIC/UnbV domain-containing protein</fullName>
    </recommendedName>
</protein>